<evidence type="ECO:0000313" key="1">
    <source>
        <dbReference type="EMBL" id="KAG5605586.1"/>
    </source>
</evidence>
<organism evidence="1 2">
    <name type="scientific">Solanum commersonii</name>
    <name type="common">Commerson's wild potato</name>
    <name type="synonym">Commerson's nightshade</name>
    <dbReference type="NCBI Taxonomy" id="4109"/>
    <lineage>
        <taxon>Eukaryota</taxon>
        <taxon>Viridiplantae</taxon>
        <taxon>Streptophyta</taxon>
        <taxon>Embryophyta</taxon>
        <taxon>Tracheophyta</taxon>
        <taxon>Spermatophyta</taxon>
        <taxon>Magnoliopsida</taxon>
        <taxon>eudicotyledons</taxon>
        <taxon>Gunneridae</taxon>
        <taxon>Pentapetalae</taxon>
        <taxon>asterids</taxon>
        <taxon>lamiids</taxon>
        <taxon>Solanales</taxon>
        <taxon>Solanaceae</taxon>
        <taxon>Solanoideae</taxon>
        <taxon>Solaneae</taxon>
        <taxon>Solanum</taxon>
    </lineage>
</organism>
<reference evidence="1 2" key="1">
    <citation type="submission" date="2020-09" db="EMBL/GenBank/DDBJ databases">
        <title>De no assembly of potato wild relative species, Solanum commersonii.</title>
        <authorList>
            <person name="Cho K."/>
        </authorList>
    </citation>
    <scope>NUCLEOTIDE SEQUENCE [LARGE SCALE GENOMIC DNA]</scope>
    <source>
        <strain evidence="1">LZ3.2</strain>
        <tissue evidence="1">Leaf</tissue>
    </source>
</reference>
<comment type="caution">
    <text evidence="1">The sequence shown here is derived from an EMBL/GenBank/DDBJ whole genome shotgun (WGS) entry which is preliminary data.</text>
</comment>
<dbReference type="OrthoDB" id="1298192at2759"/>
<dbReference type="AlphaFoldDB" id="A0A9J5YYU8"/>
<evidence type="ECO:0000313" key="2">
    <source>
        <dbReference type="Proteomes" id="UP000824120"/>
    </source>
</evidence>
<protein>
    <submittedName>
        <fullName evidence="1">Uncharacterized protein</fullName>
    </submittedName>
</protein>
<dbReference type="Proteomes" id="UP000824120">
    <property type="component" value="Chromosome 5"/>
</dbReference>
<proteinExistence type="predicted"/>
<dbReference type="EMBL" id="JACXVP010000005">
    <property type="protein sequence ID" value="KAG5605586.1"/>
    <property type="molecule type" value="Genomic_DNA"/>
</dbReference>
<accession>A0A9J5YYU8</accession>
<gene>
    <name evidence="1" type="ORF">H5410_027078</name>
</gene>
<name>A0A9J5YYU8_SOLCO</name>
<sequence length="59" mass="6580">MLVLKKYEAQSGQMINKENSAYYMHQNAAAVDILTKSILQAWKGNMLSYGGKEVLITSV</sequence>
<keyword evidence="2" id="KW-1185">Reference proteome</keyword>